<dbReference type="EMBL" id="JAJGCB010000009">
    <property type="protein sequence ID" value="KAJ8991047.1"/>
    <property type="molecule type" value="Genomic_DNA"/>
</dbReference>
<evidence type="ECO:0000256" key="1">
    <source>
        <dbReference type="SAM" id="MobiDB-lite"/>
    </source>
</evidence>
<name>A0AAN6EWB8_EXODE</name>
<feature type="region of interest" description="Disordered" evidence="1">
    <location>
        <begin position="193"/>
        <end position="234"/>
    </location>
</feature>
<proteinExistence type="predicted"/>
<dbReference type="AlphaFoldDB" id="A0AAN6EWB8"/>
<feature type="compositionally biased region" description="Polar residues" evidence="1">
    <location>
        <begin position="214"/>
        <end position="224"/>
    </location>
</feature>
<dbReference type="Proteomes" id="UP001161757">
    <property type="component" value="Unassembled WGS sequence"/>
</dbReference>
<comment type="caution">
    <text evidence="2">The sequence shown here is derived from an EMBL/GenBank/DDBJ whole genome shotgun (WGS) entry which is preliminary data.</text>
</comment>
<evidence type="ECO:0000313" key="2">
    <source>
        <dbReference type="EMBL" id="KAJ8991047.1"/>
    </source>
</evidence>
<sequence length="514" mass="58175">MVKEKMYFDDAALFEVEVMHDQRWPRIRTVTGDVLSVCMASRIMYLIKQGHTVDCIPCHFHEEFNREIPKATVKAIFHQKFDITEEPLPNGEILIPTSEPAIGHADYAKGHVLPAGLYYEILNYARLYDATTIRLLVEDRWGFDISEDTIAKAFDDWETELTLRELPRPDDARPQHEGQLLHELELSTTAPAGSEDRQMFDTPPPEYSPGPVTQGETDNTSTDRSLPPVENKAWQSQEQPVAMFSRSNVLDYIFSAYNGVTVCPYGARDPAKVEYPLGLTMIREYMALNAIERKRVLTEADLFPAHVINEQGELDAEGKLMHQFIKSVRDELFHSSCASSRKVMEDFSVHASFFGLALILNHMRLRRGVPEFNPEEPGRLVEVILEELRLSDNVFVRQSLSEHPPGPTINADSLKALLAEIRAKRLATPIINLDIVANPLSGMYQLVPKGEGAISALEDVLIDNDPPLEDKQVESYERELRNVWALLLSAVQSTTTEGFLVRRSILERHIKKGT</sequence>
<evidence type="ECO:0000313" key="3">
    <source>
        <dbReference type="Proteomes" id="UP001161757"/>
    </source>
</evidence>
<protein>
    <submittedName>
        <fullName evidence="2">Uncharacterized protein</fullName>
    </submittedName>
</protein>
<organism evidence="2 3">
    <name type="scientific">Exophiala dermatitidis</name>
    <name type="common">Black yeast-like fungus</name>
    <name type="synonym">Wangiella dermatitidis</name>
    <dbReference type="NCBI Taxonomy" id="5970"/>
    <lineage>
        <taxon>Eukaryota</taxon>
        <taxon>Fungi</taxon>
        <taxon>Dikarya</taxon>
        <taxon>Ascomycota</taxon>
        <taxon>Pezizomycotina</taxon>
        <taxon>Eurotiomycetes</taxon>
        <taxon>Chaetothyriomycetidae</taxon>
        <taxon>Chaetothyriales</taxon>
        <taxon>Herpotrichiellaceae</taxon>
        <taxon>Exophiala</taxon>
    </lineage>
</organism>
<reference evidence="2" key="1">
    <citation type="submission" date="2023-01" db="EMBL/GenBank/DDBJ databases">
        <title>Exophiala dermititidis isolated from Cystic Fibrosis Patient.</title>
        <authorList>
            <person name="Kurbessoian T."/>
            <person name="Crocker A."/>
            <person name="Murante D."/>
            <person name="Hogan D.A."/>
            <person name="Stajich J.E."/>
        </authorList>
    </citation>
    <scope>NUCLEOTIDE SEQUENCE</scope>
    <source>
        <strain evidence="2">Ex8</strain>
    </source>
</reference>
<accession>A0AAN6EWB8</accession>
<gene>
    <name evidence="2" type="ORF">HRR80_005103</name>
</gene>